<evidence type="ECO:0000313" key="1">
    <source>
        <dbReference type="EMBL" id="ECV9757448.1"/>
    </source>
</evidence>
<accession>A0A612C2S0</accession>
<gene>
    <name evidence="1" type="ORF">AHY82_14875</name>
</gene>
<reference evidence="1" key="1">
    <citation type="submission" date="2019-09" db="EMBL/GenBank/DDBJ databases">
        <authorList>
            <consortium name="GenomeTrakr network: Whole genome sequencing for foodborne pathogen traceback"/>
        </authorList>
    </citation>
    <scope>NUCLEOTIDE SEQUENCE</scope>
    <source>
        <strain evidence="1">FDA00001465</strain>
    </source>
</reference>
<name>A0A612C2S0_SALMO</name>
<dbReference type="EMBL" id="AAKUXP010000017">
    <property type="protein sequence ID" value="ECV9757448.1"/>
    <property type="molecule type" value="Genomic_DNA"/>
</dbReference>
<organism evidence="1">
    <name type="scientific">Salmonella montevideo</name>
    <dbReference type="NCBI Taxonomy" id="115981"/>
    <lineage>
        <taxon>Bacteria</taxon>
        <taxon>Pseudomonadati</taxon>
        <taxon>Pseudomonadota</taxon>
        <taxon>Gammaproteobacteria</taxon>
        <taxon>Enterobacterales</taxon>
        <taxon>Enterobacteriaceae</taxon>
        <taxon>Salmonella</taxon>
    </lineage>
</organism>
<comment type="caution">
    <text evidence="1">The sequence shown here is derived from an EMBL/GenBank/DDBJ whole genome shotgun (WGS) entry which is preliminary data.</text>
</comment>
<protein>
    <submittedName>
        <fullName evidence="1">Uncharacterized protein</fullName>
    </submittedName>
</protein>
<dbReference type="AlphaFoldDB" id="A0A612C2S0"/>
<sequence length="95" mass="11381">MIVNILDILLRAAGAFLLTQWGMRWFINRYVYKNHLLSLYSIWLRDEIKRRHGVKGYVRIEFLDGYNVFVFSPEYQVLRDGDGYQVSLRKEYGSE</sequence>
<proteinExistence type="predicted"/>